<dbReference type="InterPro" id="IPR037545">
    <property type="entry name" value="DENN_FNIP1/2"/>
</dbReference>
<dbReference type="GO" id="GO:0005737">
    <property type="term" value="C:cytoplasm"/>
    <property type="evidence" value="ECO:0007669"/>
    <property type="project" value="UniProtKB-SubCell"/>
</dbReference>
<evidence type="ECO:0000256" key="7">
    <source>
        <dbReference type="SAM" id="MobiDB-lite"/>
    </source>
</evidence>
<reference evidence="10" key="1">
    <citation type="submission" date="2013-05" db="EMBL/GenBank/DDBJ databases">
        <title>The Genome sequence of Mucor circinelloides f. circinelloides 1006PhL.</title>
        <authorList>
            <consortium name="The Broad Institute Genomics Platform"/>
            <person name="Cuomo C."/>
            <person name="Earl A."/>
            <person name="Findley K."/>
            <person name="Lee S.C."/>
            <person name="Walker B."/>
            <person name="Young S."/>
            <person name="Zeng Q."/>
            <person name="Gargeya S."/>
            <person name="Fitzgerald M."/>
            <person name="Haas B."/>
            <person name="Abouelleil A."/>
            <person name="Allen A.W."/>
            <person name="Alvarado L."/>
            <person name="Arachchi H.M."/>
            <person name="Berlin A.M."/>
            <person name="Chapman S.B."/>
            <person name="Gainer-Dewar J."/>
            <person name="Goldberg J."/>
            <person name="Griggs A."/>
            <person name="Gujja S."/>
            <person name="Hansen M."/>
            <person name="Howarth C."/>
            <person name="Imamovic A."/>
            <person name="Ireland A."/>
            <person name="Larimer J."/>
            <person name="McCowan C."/>
            <person name="Murphy C."/>
            <person name="Pearson M."/>
            <person name="Poon T.W."/>
            <person name="Priest M."/>
            <person name="Roberts A."/>
            <person name="Saif S."/>
            <person name="Shea T."/>
            <person name="Sisk P."/>
            <person name="Sykes S."/>
            <person name="Wortman J."/>
            <person name="Nusbaum C."/>
            <person name="Birren B."/>
        </authorList>
    </citation>
    <scope>NUCLEOTIDE SEQUENCE [LARGE SCALE GENOMIC DNA]</scope>
    <source>
        <strain evidence="10">1006PhL</strain>
    </source>
</reference>
<dbReference type="Pfam" id="PF14637">
    <property type="entry name" value="FNIP_M"/>
    <property type="match status" value="2"/>
</dbReference>
<dbReference type="AlphaFoldDB" id="S2JA36"/>
<dbReference type="InterPro" id="IPR028084">
    <property type="entry name" value="FNIP_N_dom"/>
</dbReference>
<proteinExistence type="inferred from homology"/>
<dbReference type="OMA" id="TIGMPPE"/>
<keyword evidence="6" id="KW-0458">Lysosome</keyword>
<evidence type="ECO:0000256" key="4">
    <source>
        <dbReference type="ARBA" id="ARBA00022490"/>
    </source>
</evidence>
<dbReference type="InParanoid" id="S2JA36"/>
<keyword evidence="10" id="KW-1185">Reference proteome</keyword>
<evidence type="ECO:0000313" key="10">
    <source>
        <dbReference type="Proteomes" id="UP000014254"/>
    </source>
</evidence>
<dbReference type="GO" id="GO:0042030">
    <property type="term" value="F:ATPase inhibitor activity"/>
    <property type="evidence" value="ECO:0007669"/>
    <property type="project" value="TreeGrafter"/>
</dbReference>
<feature type="domain" description="UDENN FNIP1/2-type" evidence="8">
    <location>
        <begin position="11"/>
        <end position="838"/>
    </location>
</feature>
<accession>S2JA36</accession>
<organism evidence="9 10">
    <name type="scientific">Mucor circinelloides f. circinelloides (strain 1006PhL)</name>
    <name type="common">Mucormycosis agent</name>
    <name type="synonym">Calyptromyces circinelloides</name>
    <dbReference type="NCBI Taxonomy" id="1220926"/>
    <lineage>
        <taxon>Eukaryota</taxon>
        <taxon>Fungi</taxon>
        <taxon>Fungi incertae sedis</taxon>
        <taxon>Mucoromycota</taxon>
        <taxon>Mucoromycotina</taxon>
        <taxon>Mucoromycetes</taxon>
        <taxon>Mucorales</taxon>
        <taxon>Mucorineae</taxon>
        <taxon>Mucoraceae</taxon>
        <taxon>Mucor</taxon>
    </lineage>
</organism>
<feature type="compositionally biased region" description="Low complexity" evidence="7">
    <location>
        <begin position="626"/>
        <end position="639"/>
    </location>
</feature>
<dbReference type="OrthoDB" id="10051712at2759"/>
<dbReference type="Pfam" id="PF14638">
    <property type="entry name" value="FNIP_C"/>
    <property type="match status" value="1"/>
</dbReference>
<dbReference type="PANTHER" id="PTHR21634:SF9">
    <property type="entry name" value="RE13835P"/>
    <property type="match status" value="1"/>
</dbReference>
<evidence type="ECO:0000259" key="8">
    <source>
        <dbReference type="PROSITE" id="PS51836"/>
    </source>
</evidence>
<dbReference type="VEuPathDB" id="FungiDB:HMPREF1544_07911"/>
<dbReference type="GO" id="GO:0051087">
    <property type="term" value="F:protein-folding chaperone binding"/>
    <property type="evidence" value="ECO:0007669"/>
    <property type="project" value="TreeGrafter"/>
</dbReference>
<gene>
    <name evidence="9" type="ORF">HMPREF1544_07911</name>
</gene>
<evidence type="ECO:0000256" key="2">
    <source>
        <dbReference type="ARBA" id="ARBA00004656"/>
    </source>
</evidence>
<dbReference type="PANTHER" id="PTHR21634">
    <property type="entry name" value="RE13835P"/>
    <property type="match status" value="1"/>
</dbReference>
<dbReference type="Pfam" id="PF14636">
    <property type="entry name" value="FNIP_N"/>
    <property type="match status" value="1"/>
</dbReference>
<name>S2JA36_MUCC1</name>
<keyword evidence="4" id="KW-0963">Cytoplasm</keyword>
<dbReference type="eggNOG" id="KOG3693">
    <property type="taxonomic scope" value="Eukaryota"/>
</dbReference>
<evidence type="ECO:0000256" key="3">
    <source>
        <dbReference type="ARBA" id="ARBA00007541"/>
    </source>
</evidence>
<evidence type="ECO:0000256" key="6">
    <source>
        <dbReference type="ARBA" id="ARBA00023228"/>
    </source>
</evidence>
<evidence type="ECO:0000256" key="5">
    <source>
        <dbReference type="ARBA" id="ARBA00023136"/>
    </source>
</evidence>
<dbReference type="EMBL" id="KE124015">
    <property type="protein sequence ID" value="EPB85297.1"/>
    <property type="molecule type" value="Genomic_DNA"/>
</dbReference>
<dbReference type="PROSITE" id="PS51836">
    <property type="entry name" value="DENN_FNIP12"/>
    <property type="match status" value="1"/>
</dbReference>
<evidence type="ECO:0000313" key="9">
    <source>
        <dbReference type="EMBL" id="EPB85297.1"/>
    </source>
</evidence>
<dbReference type="InterPro" id="IPR028086">
    <property type="entry name" value="FNIP_C_dom"/>
</dbReference>
<protein>
    <recommendedName>
        <fullName evidence="8">UDENN FNIP1/2-type domain-containing protein</fullName>
    </recommendedName>
</protein>
<comment type="subcellular location">
    <subcellularLocation>
        <location evidence="1">Cytoplasm</location>
    </subcellularLocation>
    <subcellularLocation>
        <location evidence="2">Lysosome membrane</location>
    </subcellularLocation>
</comment>
<sequence>MNDIEWQPTELKQEHLRVLFCQDVGDSNKTILYDSDYYVNTSEAASTLARSWNGSQYQSFSSGRNGSMELGSFKDQRHDWRPSYMRTMPSLSLSDQQKHIRPNHRKLDLTGEMIFGTAPLAYKGMNTKVHYYKRDKNPQIVISKLFTLNNYQSPSSHHTSDSIRRASFSSINSDRSTASFLANSSLGEDNTSEQSSDDDHYSHSYYQPVFISTKRSRKFAQTNMENGLFNPTPLPTTRISAIENPVRQTSRSVKFAVAIIITLEDKNETLYDFIFSHFALIENRLHQLQAVAFKQLYQYFKHHPSPHLQPRKRSSTIFLSPNAFQNDAFLIDASSQLKKSFFDLYATPRIQARAPLVKHVNFDNKTHNYFISTLLTGVLMHHLSWVHTVSPPEADQHIGCHHGNYDPLWAQLSDLYGFVGTPSRITRTIVVGLRSSVVRRILYILTYFIRCNEVYENTESRTIVKKDLLSTSVSSDSIFSRELDDASSEHKFEDKIARHLTGDVESIAIPRNSTARSPVSTTTAMNALSINRDIYAASSSIDSISNSLKSSSRWLSDTEERPWSPDPFVVVSSSPSSLSLESPPPFVSPNECYHVAMPKSTITHMEPDITQQQQQQTEDDIPHSKSTSTSNTSSTAATNPSTRIDRLYAKSYGRSLMASYCDTYKSDFVLMGIPTLPPTSVLDADLRSTLEQFTLSDSVLEASCLIIDTNNFKCRVLNHRMPDSLPDTPPNIPTSSKRSNQCGNWQVIAMSNLVHTMLVTMKQKYDENNGDLSCSEEIIGYMEDSLQLVYLYSTMLQDEIQETLQQSDTPLDDPANIASKLGLNQNDIPLLLNVASTYDAKIWDLQKNAYRFS</sequence>
<evidence type="ECO:0000256" key="1">
    <source>
        <dbReference type="ARBA" id="ARBA00004496"/>
    </source>
</evidence>
<dbReference type="InterPro" id="IPR028085">
    <property type="entry name" value="FNIP_mid_dom"/>
</dbReference>
<dbReference type="Proteomes" id="UP000014254">
    <property type="component" value="Unassembled WGS sequence"/>
</dbReference>
<feature type="region of interest" description="Disordered" evidence="7">
    <location>
        <begin position="609"/>
        <end position="639"/>
    </location>
</feature>
<dbReference type="STRING" id="1220926.S2JA36"/>
<keyword evidence="5" id="KW-0472">Membrane</keyword>
<dbReference type="InterPro" id="IPR026156">
    <property type="entry name" value="FNIP_fam"/>
</dbReference>
<comment type="similarity">
    <text evidence="3">Belongs to the FNIP family.</text>
</comment>
<dbReference type="PRINTS" id="PR02073">
    <property type="entry name" value="FOLLICULNIP1"/>
</dbReference>